<protein>
    <submittedName>
        <fullName evidence="4">SRSO17 transposase</fullName>
    </submittedName>
</protein>
<dbReference type="EMBL" id="CP064789">
    <property type="protein sequence ID" value="QSG13380.1"/>
    <property type="molecule type" value="Genomic_DNA"/>
</dbReference>
<reference evidence="4" key="1">
    <citation type="submission" date="2020-11" db="EMBL/GenBank/DDBJ databases">
        <title>Carbohydrate-dependent, anaerobic sulfur respiration: A novel catabolism in halophilic archaea.</title>
        <authorList>
            <person name="Sorokin D.Y."/>
            <person name="Messina E."/>
            <person name="Smedile F."/>
            <person name="La Cono V."/>
            <person name="Hallsworth J.E."/>
            <person name="Yakimov M.M."/>
        </authorList>
    </citation>
    <scope>NUCLEOTIDE SEQUENCE</scope>
    <source>
        <strain evidence="4">HSR-Bgl</strain>
    </source>
</reference>
<evidence type="ECO:0000259" key="2">
    <source>
        <dbReference type="Pfam" id="PF01609"/>
    </source>
</evidence>
<organism evidence="4 5">
    <name type="scientific">Halapricum desulfuricans</name>
    <dbReference type="NCBI Taxonomy" id="2841257"/>
    <lineage>
        <taxon>Archaea</taxon>
        <taxon>Methanobacteriati</taxon>
        <taxon>Methanobacteriota</taxon>
        <taxon>Stenosarchaea group</taxon>
        <taxon>Halobacteria</taxon>
        <taxon>Halobacteriales</taxon>
        <taxon>Haloarculaceae</taxon>
        <taxon>Halapricum</taxon>
    </lineage>
</organism>
<feature type="region of interest" description="Disordered" evidence="1">
    <location>
        <begin position="267"/>
        <end position="291"/>
    </location>
</feature>
<dbReference type="Pfam" id="PF13546">
    <property type="entry name" value="DDE_5"/>
    <property type="match status" value="1"/>
</dbReference>
<dbReference type="RefSeq" id="WP_229125097.1">
    <property type="nucleotide sequence ID" value="NZ_CP064789.1"/>
</dbReference>
<proteinExistence type="predicted"/>
<evidence type="ECO:0000313" key="5">
    <source>
        <dbReference type="Proteomes" id="UP000663305"/>
    </source>
</evidence>
<sequence>MRSTLAHNQVAAKQFIKQFEAAFTTRSNGATWPKFQRTWKHANQYFRALFRPGSGKSIAGLATRVNADQELLERFVRESPWQSENVERHLRATAPDACQGADAALIVDGMGIPKQGDHSVGVTDQYCGASGGVDNCQVTINCTLASPGQHRNSDQVTWPLGSRLYLPKEWTDEDDSVYENQQEKEQYAQLREDAEIPASATYQPKYEIAADLVERVVDAGVDHACVLGDSNFGRRSSFREQLRNLAEPYVLEIETGKLHVVPESTEVLEPGPTDKRGPARQYPTVPDDVTPETATEIAEDLDEEVWKEVTWNEGTNGTLEGSFYRTRVRVCTNAYFNRVGEETGWLLLQRDHHSGTNDGEGELKAWICWGLDDATLDELVTWAHLRWTIEQYHRDIKQVLGADEFQGRTWRGFHHHLALVQLTQAFVANERLGSEPGAEGLDSFESVARQLVREVAIERLIEKHGLDPETAEAVGVDMLEGFTGWG</sequence>
<dbReference type="GeneID" id="68862507"/>
<feature type="domain" description="Transposase IS701-like DDE" evidence="3">
    <location>
        <begin position="36"/>
        <end position="317"/>
    </location>
</feature>
<dbReference type="NCBIfam" id="NF033540">
    <property type="entry name" value="transpos_IS701"/>
    <property type="match status" value="1"/>
</dbReference>
<feature type="domain" description="Transposase IS4-like" evidence="2">
    <location>
        <begin position="350"/>
        <end position="422"/>
    </location>
</feature>
<evidence type="ECO:0000259" key="3">
    <source>
        <dbReference type="Pfam" id="PF13546"/>
    </source>
</evidence>
<dbReference type="SUPFAM" id="SSF53098">
    <property type="entry name" value="Ribonuclease H-like"/>
    <property type="match status" value="1"/>
</dbReference>
<gene>
    <name evidence="4" type="ORF">HSBGL_2986</name>
</gene>
<dbReference type="Pfam" id="PF01609">
    <property type="entry name" value="DDE_Tnp_1"/>
    <property type="match status" value="1"/>
</dbReference>
<dbReference type="PANTHER" id="PTHR33627">
    <property type="entry name" value="TRANSPOSASE"/>
    <property type="match status" value="1"/>
</dbReference>
<dbReference type="AlphaFoldDB" id="A0A897NG10"/>
<accession>A0A897NG10</accession>
<dbReference type="PANTHER" id="PTHR33627:SF1">
    <property type="entry name" value="TRANSPOSASE"/>
    <property type="match status" value="1"/>
</dbReference>
<dbReference type="GO" id="GO:0004803">
    <property type="term" value="F:transposase activity"/>
    <property type="evidence" value="ECO:0007669"/>
    <property type="project" value="InterPro"/>
</dbReference>
<dbReference type="InterPro" id="IPR039365">
    <property type="entry name" value="IS701-like"/>
</dbReference>
<evidence type="ECO:0000256" key="1">
    <source>
        <dbReference type="SAM" id="MobiDB-lite"/>
    </source>
</evidence>
<dbReference type="InterPro" id="IPR002559">
    <property type="entry name" value="Transposase_11"/>
</dbReference>
<evidence type="ECO:0000313" key="4">
    <source>
        <dbReference type="EMBL" id="QSG13380.1"/>
    </source>
</evidence>
<dbReference type="InterPro" id="IPR038721">
    <property type="entry name" value="IS701-like_DDE_dom"/>
</dbReference>
<dbReference type="GO" id="GO:0003677">
    <property type="term" value="F:DNA binding"/>
    <property type="evidence" value="ECO:0007669"/>
    <property type="project" value="InterPro"/>
</dbReference>
<dbReference type="InterPro" id="IPR012337">
    <property type="entry name" value="RNaseH-like_sf"/>
</dbReference>
<dbReference type="Proteomes" id="UP000663305">
    <property type="component" value="Chromosome"/>
</dbReference>
<name>A0A897NG10_9EURY</name>
<dbReference type="GO" id="GO:0006313">
    <property type="term" value="P:DNA transposition"/>
    <property type="evidence" value="ECO:0007669"/>
    <property type="project" value="InterPro"/>
</dbReference>